<dbReference type="RefSeq" id="WP_014752101.1">
    <property type="nucleotide sequence ID" value="NC_017964.1"/>
</dbReference>
<dbReference type="PANTHER" id="PTHR43767:SF1">
    <property type="entry name" value="NONRIBOSOMAL PEPTIDE SYNTHASE PES1 (EUROFUNG)-RELATED"/>
    <property type="match status" value="1"/>
</dbReference>
<dbReference type="SUPFAM" id="SSF56801">
    <property type="entry name" value="Acetyl-CoA synthetase-like"/>
    <property type="match status" value="1"/>
</dbReference>
<dbReference type="InterPro" id="IPR020845">
    <property type="entry name" value="AMP-binding_CS"/>
</dbReference>
<feature type="domain" description="AMP-binding enzyme C-terminal" evidence="2">
    <location>
        <begin position="435"/>
        <end position="510"/>
    </location>
</feature>
<sequence>MKSPIDVLRSYRPHNGTLHDAFSSRCQSRKDDVFIIQSEASLTWAQFGARYDRLARALKVLGIGRGDRVAVVGRNHTAHLLALFALARLGAVMVPVNPDYSTRELAYALGHADVKGIIAQADLLQSIEQATQTMVPKPWTLLWGQIPAGNAASVEQAIDNAPDLPLADEDRATDTCVIIYTSGTTGFPKGVMHSQCNLLLAGEANVARLHMQPDDRVMIVLPFFHMNALFYSVGGVLAAGASMIIEPRFSATHFWNAAADHGATIVNIIEAIGTILCARDRSEYRPDHRLRVVYGVRKKAAEVFRQEFGIDHLFSGFGMTEIPGVTCNPYEGPNKAGSMGVIGAHPDPDRPWAQCRVVDDDGCDVDTDQIGELWVKSPIVMQGYFRDPEQTEQAFEDGWLKTGDLVRRDADGFYFHISRKKDIIRRRGENIAAAEIEMVIGEHPGVLQVAALAVPSEMGEDDVFVAVVARPWTTLSESDVAAWCADRLAAVKVPRYVVLLDDLPLTPTHKIAKAVLRNDVQIRAKAVDLQG</sequence>
<dbReference type="Proteomes" id="UP000005267">
    <property type="component" value="Chromosome"/>
</dbReference>
<keyword evidence="4" id="KW-1185">Reference proteome</keyword>
<feature type="domain" description="AMP-dependent synthetase/ligase" evidence="1">
    <location>
        <begin position="24"/>
        <end position="385"/>
    </location>
</feature>
<protein>
    <submittedName>
        <fullName evidence="3">Long-chain-fatty-acid--CoA ligase LcfB</fullName>
    </submittedName>
</protein>
<keyword evidence="3" id="KW-0436">Ligase</keyword>
<reference evidence="3 4" key="1">
    <citation type="journal article" date="2011" name="J. Bacteriol.">
        <title>Whole-genome shotgun sequencing of the sulfur-oxidizing chemoautotroph Tetrathiobacter kashmirensis.</title>
        <authorList>
            <person name="Ghosh W."/>
            <person name="George A."/>
            <person name="Agarwal A."/>
            <person name="Raj P."/>
            <person name="Alam M."/>
            <person name="Pyne P."/>
            <person name="Das Gupta S.K."/>
        </authorList>
    </citation>
    <scope>NUCLEOTIDE SEQUENCE [LARGE SCALE GENOMIC DNA]</scope>
    <source>
        <strain evidence="3 4">WT001</strain>
    </source>
</reference>
<dbReference type="InterPro" id="IPR042099">
    <property type="entry name" value="ANL_N_sf"/>
</dbReference>
<dbReference type="AlphaFoldDB" id="I3UG72"/>
<dbReference type="Pfam" id="PF13193">
    <property type="entry name" value="AMP-binding_C"/>
    <property type="match status" value="1"/>
</dbReference>
<dbReference type="PANTHER" id="PTHR43767">
    <property type="entry name" value="LONG-CHAIN-FATTY-ACID--COA LIGASE"/>
    <property type="match status" value="1"/>
</dbReference>
<dbReference type="InterPro" id="IPR025110">
    <property type="entry name" value="AMP-bd_C"/>
</dbReference>
<evidence type="ECO:0000313" key="4">
    <source>
        <dbReference type="Proteomes" id="UP000005267"/>
    </source>
</evidence>
<reference evidence="4" key="2">
    <citation type="journal article" date="2013" name="PLoS ONE">
        <title>Genome implosion elicits host-confinement in Alcaligenaceae: evidence from the comparative genomics of Tetrathiobacter kashmirensis, a pathogen in the making.</title>
        <authorList>
            <person name="Ghosh W."/>
            <person name="Alam M."/>
            <person name="Roy C."/>
            <person name="Pyne P."/>
            <person name="George A."/>
            <person name="Chakraborty R."/>
            <person name="Majumder S."/>
            <person name="Agarwal A."/>
            <person name="Chakraborty S."/>
            <person name="Majumdar S."/>
            <person name="Gupta S.K."/>
        </authorList>
    </citation>
    <scope>NUCLEOTIDE SEQUENCE [LARGE SCALE GENOMIC DNA]</scope>
    <source>
        <strain evidence="4">WT001</strain>
    </source>
</reference>
<gene>
    <name evidence="3" type="ordered locus">TKWG_21645</name>
</gene>
<organism evidence="3 4">
    <name type="scientific">Advenella kashmirensis (strain DSM 17095 / LMG 22695 / WT001)</name>
    <name type="common">Tetrathiobacter kashmirensis</name>
    <dbReference type="NCBI Taxonomy" id="1036672"/>
    <lineage>
        <taxon>Bacteria</taxon>
        <taxon>Pseudomonadati</taxon>
        <taxon>Pseudomonadota</taxon>
        <taxon>Betaproteobacteria</taxon>
        <taxon>Burkholderiales</taxon>
        <taxon>Alcaligenaceae</taxon>
    </lineage>
</organism>
<evidence type="ECO:0000313" key="3">
    <source>
        <dbReference type="EMBL" id="AFK64010.1"/>
    </source>
</evidence>
<dbReference type="InterPro" id="IPR050237">
    <property type="entry name" value="ATP-dep_AMP-bd_enzyme"/>
</dbReference>
<dbReference type="PROSITE" id="PS00455">
    <property type="entry name" value="AMP_BINDING"/>
    <property type="match status" value="1"/>
</dbReference>
<evidence type="ECO:0000259" key="2">
    <source>
        <dbReference type="Pfam" id="PF13193"/>
    </source>
</evidence>
<accession>I3UG72</accession>
<dbReference type="Gene3D" id="3.30.300.30">
    <property type="match status" value="1"/>
</dbReference>
<evidence type="ECO:0000259" key="1">
    <source>
        <dbReference type="Pfam" id="PF00501"/>
    </source>
</evidence>
<dbReference type="KEGG" id="aka:TKWG_21645"/>
<dbReference type="EMBL" id="CP003555">
    <property type="protein sequence ID" value="AFK64010.1"/>
    <property type="molecule type" value="Genomic_DNA"/>
</dbReference>
<dbReference type="GO" id="GO:0016878">
    <property type="term" value="F:acid-thiol ligase activity"/>
    <property type="evidence" value="ECO:0007669"/>
    <property type="project" value="UniProtKB-ARBA"/>
</dbReference>
<proteinExistence type="predicted"/>
<dbReference type="InterPro" id="IPR045851">
    <property type="entry name" value="AMP-bd_C_sf"/>
</dbReference>
<dbReference type="Pfam" id="PF00501">
    <property type="entry name" value="AMP-binding"/>
    <property type="match status" value="1"/>
</dbReference>
<dbReference type="STRING" id="1036672.TKWG_21645"/>
<dbReference type="InterPro" id="IPR000873">
    <property type="entry name" value="AMP-dep_synth/lig_dom"/>
</dbReference>
<dbReference type="OrthoDB" id="9766486at2"/>
<dbReference type="HOGENOM" id="CLU_000022_59_0_4"/>
<dbReference type="Gene3D" id="3.40.50.12780">
    <property type="entry name" value="N-terminal domain of ligase-like"/>
    <property type="match status" value="1"/>
</dbReference>
<name>I3UG72_ADVKW</name>